<name>A0A1F7JA86_9BACT</name>
<dbReference type="AlphaFoldDB" id="A0A1F7JA86"/>
<evidence type="ECO:0000313" key="2">
    <source>
        <dbReference type="EMBL" id="OGK52520.1"/>
    </source>
</evidence>
<proteinExistence type="predicted"/>
<organism evidence="2 3">
    <name type="scientific">Candidatus Roizmanbacteria bacterium RIFCSPLOWO2_01_FULL_41_22</name>
    <dbReference type="NCBI Taxonomy" id="1802067"/>
    <lineage>
        <taxon>Bacteria</taxon>
        <taxon>Candidatus Roizmaniibacteriota</taxon>
    </lineage>
</organism>
<evidence type="ECO:0000313" key="3">
    <source>
        <dbReference type="Proteomes" id="UP000176480"/>
    </source>
</evidence>
<comment type="caution">
    <text evidence="2">The sequence shown here is derived from an EMBL/GenBank/DDBJ whole genome shotgun (WGS) entry which is preliminary data.</text>
</comment>
<dbReference type="EMBL" id="MGAR01000007">
    <property type="protein sequence ID" value="OGK52520.1"/>
    <property type="molecule type" value="Genomic_DNA"/>
</dbReference>
<reference evidence="2 3" key="1">
    <citation type="journal article" date="2016" name="Nat. Commun.">
        <title>Thousands of microbial genomes shed light on interconnected biogeochemical processes in an aquifer system.</title>
        <authorList>
            <person name="Anantharaman K."/>
            <person name="Brown C.T."/>
            <person name="Hug L.A."/>
            <person name="Sharon I."/>
            <person name="Castelle C.J."/>
            <person name="Probst A.J."/>
            <person name="Thomas B.C."/>
            <person name="Singh A."/>
            <person name="Wilkins M.J."/>
            <person name="Karaoz U."/>
            <person name="Brodie E.L."/>
            <person name="Williams K.H."/>
            <person name="Hubbard S.S."/>
            <person name="Banfield J.F."/>
        </authorList>
    </citation>
    <scope>NUCLEOTIDE SEQUENCE [LARGE SCALE GENOMIC DNA]</scope>
</reference>
<evidence type="ECO:0000256" key="1">
    <source>
        <dbReference type="SAM" id="Phobius"/>
    </source>
</evidence>
<gene>
    <name evidence="2" type="ORF">A2966_05215</name>
</gene>
<sequence length="277" mass="30644">MQQGGARATARMMSETHKVVEGLNETLIHLINEGFHKFALADTSSKHALEEAAEKHLAEDIEKMILPIRMMAQDQADAYSVRLIIFIERLFAKDRAFRIKFLGDFFENIYRTSTGGQATLMADNYIQTFERKVTQLDSDDWKVVKDVLIRATGLKLKEYTPGEGSQPLSESQELWAGRVDSLIQSDVPLVGHAGKYVKSLLSAYLKPKPIMKHNVNHMGQIDEATGFNWQNRMIETYIPLGIALAIAALLAMMWAAREKEKEGGGSGGGGGGGGGHH</sequence>
<keyword evidence="1" id="KW-1133">Transmembrane helix</keyword>
<accession>A0A1F7JA86</accession>
<protein>
    <submittedName>
        <fullName evidence="2">Uncharacterized protein</fullName>
    </submittedName>
</protein>
<dbReference type="Proteomes" id="UP000176480">
    <property type="component" value="Unassembled WGS sequence"/>
</dbReference>
<feature type="transmembrane region" description="Helical" evidence="1">
    <location>
        <begin position="237"/>
        <end position="256"/>
    </location>
</feature>
<keyword evidence="1" id="KW-0472">Membrane</keyword>
<keyword evidence="1" id="KW-0812">Transmembrane</keyword>